<gene>
    <name evidence="2" type="ORF">DJ568_15905</name>
</gene>
<sequence length="132" mass="14897">MSVRKTIYIACAVAGFLAMCMVYYLFNPSEHSFFPKCPFRVLTGFDCPGCGSQRAAHALLHADVVGAIGHNLLLVISMPLLVVHWGYKIASLIKKQKLQWPLLYHRATPKVVFVIVVAFWIIRNTTIYPFNN</sequence>
<dbReference type="Pfam" id="PF10825">
    <property type="entry name" value="DUF2752"/>
    <property type="match status" value="1"/>
</dbReference>
<dbReference type="AlphaFoldDB" id="A0A367GJT3"/>
<dbReference type="InterPro" id="IPR021215">
    <property type="entry name" value="DUF2752"/>
</dbReference>
<dbReference type="Proteomes" id="UP000253209">
    <property type="component" value="Unassembled WGS sequence"/>
</dbReference>
<organism evidence="2 3">
    <name type="scientific">Mucilaginibacter hurinus</name>
    <dbReference type="NCBI Taxonomy" id="2201324"/>
    <lineage>
        <taxon>Bacteria</taxon>
        <taxon>Pseudomonadati</taxon>
        <taxon>Bacteroidota</taxon>
        <taxon>Sphingobacteriia</taxon>
        <taxon>Sphingobacteriales</taxon>
        <taxon>Sphingobacteriaceae</taxon>
        <taxon>Mucilaginibacter</taxon>
    </lineage>
</organism>
<feature type="transmembrane region" description="Helical" evidence="1">
    <location>
        <begin position="68"/>
        <end position="90"/>
    </location>
</feature>
<proteinExistence type="predicted"/>
<feature type="transmembrane region" description="Helical" evidence="1">
    <location>
        <begin position="111"/>
        <end position="130"/>
    </location>
</feature>
<name>A0A367GJT3_9SPHI</name>
<dbReference type="EMBL" id="QGDC01000010">
    <property type="protein sequence ID" value="RCH53722.1"/>
    <property type="molecule type" value="Genomic_DNA"/>
</dbReference>
<feature type="transmembrane region" description="Helical" evidence="1">
    <location>
        <begin position="7"/>
        <end position="26"/>
    </location>
</feature>
<accession>A0A367GJT3</accession>
<keyword evidence="1" id="KW-1133">Transmembrane helix</keyword>
<reference evidence="2 3" key="1">
    <citation type="submission" date="2018-05" db="EMBL/GenBank/DDBJ databases">
        <title>Mucilaginibacter hurinus sp. nov., isolated from briquette warehouse soil.</title>
        <authorList>
            <person name="Choi L."/>
        </authorList>
    </citation>
    <scope>NUCLEOTIDE SEQUENCE [LARGE SCALE GENOMIC DNA]</scope>
    <source>
        <strain evidence="2 3">ZR32</strain>
    </source>
</reference>
<comment type="caution">
    <text evidence="2">The sequence shown here is derived from an EMBL/GenBank/DDBJ whole genome shotgun (WGS) entry which is preliminary data.</text>
</comment>
<keyword evidence="3" id="KW-1185">Reference proteome</keyword>
<protein>
    <submittedName>
        <fullName evidence="2">DUF2752 domain-containing protein</fullName>
    </submittedName>
</protein>
<evidence type="ECO:0000313" key="3">
    <source>
        <dbReference type="Proteomes" id="UP000253209"/>
    </source>
</evidence>
<keyword evidence="1" id="KW-0472">Membrane</keyword>
<keyword evidence="1" id="KW-0812">Transmembrane</keyword>
<evidence type="ECO:0000313" key="2">
    <source>
        <dbReference type="EMBL" id="RCH53722.1"/>
    </source>
</evidence>
<evidence type="ECO:0000256" key="1">
    <source>
        <dbReference type="SAM" id="Phobius"/>
    </source>
</evidence>